<organism evidence="2 3">
    <name type="scientific">Setaria digitata</name>
    <dbReference type="NCBI Taxonomy" id="48799"/>
    <lineage>
        <taxon>Eukaryota</taxon>
        <taxon>Metazoa</taxon>
        <taxon>Ecdysozoa</taxon>
        <taxon>Nematoda</taxon>
        <taxon>Chromadorea</taxon>
        <taxon>Rhabditida</taxon>
        <taxon>Spirurina</taxon>
        <taxon>Spiruromorpha</taxon>
        <taxon>Filarioidea</taxon>
        <taxon>Setariidae</taxon>
        <taxon>Setaria</taxon>
    </lineage>
</organism>
<protein>
    <submittedName>
        <fullName evidence="3">Uncharacterized protein</fullName>
    </submittedName>
</protein>
<evidence type="ECO:0000313" key="2">
    <source>
        <dbReference type="Proteomes" id="UP000887581"/>
    </source>
</evidence>
<reference evidence="3" key="1">
    <citation type="submission" date="2022-11" db="UniProtKB">
        <authorList>
            <consortium name="WormBaseParasite"/>
        </authorList>
    </citation>
    <scope>IDENTIFICATION</scope>
</reference>
<feature type="region of interest" description="Disordered" evidence="1">
    <location>
        <begin position="43"/>
        <end position="91"/>
    </location>
</feature>
<dbReference type="Proteomes" id="UP000887581">
    <property type="component" value="Unplaced"/>
</dbReference>
<accession>A0A915Q0V6</accession>
<keyword evidence="2" id="KW-1185">Reference proteome</keyword>
<proteinExistence type="predicted"/>
<dbReference type="AlphaFoldDB" id="A0A915Q0V6"/>
<feature type="compositionally biased region" description="Low complexity" evidence="1">
    <location>
        <begin position="43"/>
        <end position="53"/>
    </location>
</feature>
<evidence type="ECO:0000256" key="1">
    <source>
        <dbReference type="SAM" id="MobiDB-lite"/>
    </source>
</evidence>
<name>A0A915Q0V6_9BILA</name>
<sequence>MFSNSELDKCVEKRPLPSAMSDTVAYPSALKIIDILPGMADYASSSNSNSDSNYDSDSDSSSDLPILPVLIQASNDKEDKNKQFSDSDSVD</sequence>
<evidence type="ECO:0000313" key="3">
    <source>
        <dbReference type="WBParaSite" id="sdigi.contig425.g8228.t1"/>
    </source>
</evidence>
<feature type="compositionally biased region" description="Basic and acidic residues" evidence="1">
    <location>
        <begin position="75"/>
        <end position="85"/>
    </location>
</feature>
<dbReference type="WBParaSite" id="sdigi.contig425.g8228.t1">
    <property type="protein sequence ID" value="sdigi.contig425.g8228.t1"/>
    <property type="gene ID" value="sdigi.contig425.g8228"/>
</dbReference>